<accession>B9S8X1</accession>
<reference evidence="2" key="1">
    <citation type="journal article" date="2010" name="Nat. Biotechnol.">
        <title>Draft genome sequence of the oilseed species Ricinus communis.</title>
        <authorList>
            <person name="Chan A.P."/>
            <person name="Crabtree J."/>
            <person name="Zhao Q."/>
            <person name="Lorenzi H."/>
            <person name="Orvis J."/>
            <person name="Puiu D."/>
            <person name="Melake-Berhan A."/>
            <person name="Jones K.M."/>
            <person name="Redman J."/>
            <person name="Chen G."/>
            <person name="Cahoon E.B."/>
            <person name="Gedil M."/>
            <person name="Stanke M."/>
            <person name="Haas B.J."/>
            <person name="Wortman J.R."/>
            <person name="Fraser-Liggett C.M."/>
            <person name="Ravel J."/>
            <person name="Rabinowicz P.D."/>
        </authorList>
    </citation>
    <scope>NUCLEOTIDE SEQUENCE [LARGE SCALE GENOMIC DNA]</scope>
    <source>
        <strain evidence="2">cv. Hale</strain>
    </source>
</reference>
<sequence>MAGMWQPTSEDKDLLYNKSPIGSCYVKKQVLQILNSKRQEIFSGSESRAACY</sequence>
<dbReference type="EMBL" id="EQ973893">
    <property type="protein sequence ID" value="EEF39932.1"/>
    <property type="molecule type" value="Genomic_DNA"/>
</dbReference>
<protein>
    <submittedName>
        <fullName evidence="1">Uncharacterized protein</fullName>
    </submittedName>
</protein>
<keyword evidence="2" id="KW-1185">Reference proteome</keyword>
<evidence type="ECO:0000313" key="1">
    <source>
        <dbReference type="EMBL" id="EEF39932.1"/>
    </source>
</evidence>
<organism evidence="1 2">
    <name type="scientific">Ricinus communis</name>
    <name type="common">Castor bean</name>
    <dbReference type="NCBI Taxonomy" id="3988"/>
    <lineage>
        <taxon>Eukaryota</taxon>
        <taxon>Viridiplantae</taxon>
        <taxon>Streptophyta</taxon>
        <taxon>Embryophyta</taxon>
        <taxon>Tracheophyta</taxon>
        <taxon>Spermatophyta</taxon>
        <taxon>Magnoliopsida</taxon>
        <taxon>eudicotyledons</taxon>
        <taxon>Gunneridae</taxon>
        <taxon>Pentapetalae</taxon>
        <taxon>rosids</taxon>
        <taxon>fabids</taxon>
        <taxon>Malpighiales</taxon>
        <taxon>Euphorbiaceae</taxon>
        <taxon>Acalyphoideae</taxon>
        <taxon>Acalypheae</taxon>
        <taxon>Ricinus</taxon>
    </lineage>
</organism>
<evidence type="ECO:0000313" key="2">
    <source>
        <dbReference type="Proteomes" id="UP000008311"/>
    </source>
</evidence>
<dbReference type="AlphaFoldDB" id="B9S8X1"/>
<proteinExistence type="predicted"/>
<name>B9S8X1_RICCO</name>
<dbReference type="InParanoid" id="B9S8X1"/>
<dbReference type="Proteomes" id="UP000008311">
    <property type="component" value="Unassembled WGS sequence"/>
</dbReference>
<gene>
    <name evidence="1" type="ORF">RCOM_0836460</name>
</gene>